<reference evidence="5 6" key="1">
    <citation type="submission" date="2015-12" db="EMBL/GenBank/DDBJ databases">
        <title>Draft Genome Sequence of Olsenella scatoligenes SK9K4T; a Producer of 3-Methylindole- (skatole) and 4-Methylphenol- (p-cresol) Isolated from Pig Feces.</title>
        <authorList>
            <person name="Li X."/>
            <person name="Borg B."/>
            <person name="Canibe N."/>
        </authorList>
    </citation>
    <scope>NUCLEOTIDE SEQUENCE [LARGE SCALE GENOMIC DNA]</scope>
    <source>
        <strain evidence="5 6">SK9K4</strain>
    </source>
</reference>
<evidence type="ECO:0000256" key="2">
    <source>
        <dbReference type="SAM" id="Phobius"/>
    </source>
</evidence>
<dbReference type="SMART" id="SM00740">
    <property type="entry name" value="PASTA"/>
    <property type="match status" value="1"/>
</dbReference>
<dbReference type="InterPro" id="IPR016186">
    <property type="entry name" value="C-type_lectin-like/link_sf"/>
</dbReference>
<dbReference type="STRING" id="1299998.AUL39_01790"/>
<keyword evidence="6" id="KW-1185">Reference proteome</keyword>
<dbReference type="Proteomes" id="UP000054078">
    <property type="component" value="Unassembled WGS sequence"/>
</dbReference>
<sequence length="371" mass="38837">MFCTNCGAQIDDNAAFCTNCGAPVRRSGSKPVAGAAESVSPNAAADSTAAETQRLQMPPQQGFGGAAPSSAPQYGAPQDSASPYGTSQQYSAPYAQPPEGEAKAGGGKKSHGWVVAVVIVAIVAVCAGGAFAMYQLKLGPFSTTGSDAQPSTASTADAASEKSDDAAQEAGSVTVPDLSGLSYDEATHKLQDLGLKLGEVTKEYSSSVEEGSVISQGVSAGSDADPGTSVDLVVSQGAEPRIEHHFELVQQAVTWEEAKQYCESNGGYLAVIHNDDEYQQVLDTIGSSGVRVCWLGGYRDGDSWQWVNGDDFSWSSWASGEPNNDGGTENCLALLKNKDDQWGWYDVPNDVSSFYKASYLGFIMETDVTVK</sequence>
<proteinExistence type="predicted"/>
<dbReference type="OrthoDB" id="3252967at2"/>
<dbReference type="PROSITE" id="PS50041">
    <property type="entry name" value="C_TYPE_LECTIN_2"/>
    <property type="match status" value="1"/>
</dbReference>
<evidence type="ECO:0000256" key="1">
    <source>
        <dbReference type="SAM" id="MobiDB-lite"/>
    </source>
</evidence>
<evidence type="ECO:0000259" key="3">
    <source>
        <dbReference type="PROSITE" id="PS50041"/>
    </source>
</evidence>
<keyword evidence="2" id="KW-0472">Membrane</keyword>
<feature type="compositionally biased region" description="Polar residues" evidence="1">
    <location>
        <begin position="79"/>
        <end position="91"/>
    </location>
</feature>
<dbReference type="InterPro" id="IPR005543">
    <property type="entry name" value="PASTA_dom"/>
</dbReference>
<dbReference type="InterPro" id="IPR050111">
    <property type="entry name" value="C-type_lectin/snaclec_domain"/>
</dbReference>
<dbReference type="Gene3D" id="3.10.100.10">
    <property type="entry name" value="Mannose-Binding Protein A, subunit A"/>
    <property type="match status" value="1"/>
</dbReference>
<dbReference type="SMART" id="SM00034">
    <property type="entry name" value="CLECT"/>
    <property type="match status" value="1"/>
</dbReference>
<feature type="domain" description="PASTA" evidence="4">
    <location>
        <begin position="169"/>
        <end position="236"/>
    </location>
</feature>
<feature type="region of interest" description="Disordered" evidence="1">
    <location>
        <begin position="143"/>
        <end position="173"/>
    </location>
</feature>
<dbReference type="InterPro" id="IPR016187">
    <property type="entry name" value="CTDL_fold"/>
</dbReference>
<feature type="region of interest" description="Disordered" evidence="1">
    <location>
        <begin position="28"/>
        <end position="107"/>
    </location>
</feature>
<dbReference type="InterPro" id="IPR026870">
    <property type="entry name" value="Zinc_ribbon_dom"/>
</dbReference>
<dbReference type="PANTHER" id="PTHR22803">
    <property type="entry name" value="MANNOSE, PHOSPHOLIPASE, LECTIN RECEPTOR RELATED"/>
    <property type="match status" value="1"/>
</dbReference>
<dbReference type="Pfam" id="PF13240">
    <property type="entry name" value="Zn_Ribbon_1"/>
    <property type="match status" value="1"/>
</dbReference>
<dbReference type="Pfam" id="PF03793">
    <property type="entry name" value="PASTA"/>
    <property type="match status" value="1"/>
</dbReference>
<dbReference type="EMBL" id="LOJF01000001">
    <property type="protein sequence ID" value="KUH59089.1"/>
    <property type="molecule type" value="Genomic_DNA"/>
</dbReference>
<keyword evidence="2" id="KW-0812">Transmembrane</keyword>
<dbReference type="PROSITE" id="PS51178">
    <property type="entry name" value="PASTA"/>
    <property type="match status" value="1"/>
</dbReference>
<protein>
    <recommendedName>
        <fullName evidence="7">Zinc-ribbon domain-containing protein</fullName>
    </recommendedName>
</protein>
<dbReference type="InterPro" id="IPR001304">
    <property type="entry name" value="C-type_lectin-like"/>
</dbReference>
<gene>
    <name evidence="5" type="ORF">AUL39_01790</name>
</gene>
<dbReference type="RefSeq" id="WP_059052987.1">
    <property type="nucleotide sequence ID" value="NZ_LOJF01000001.1"/>
</dbReference>
<feature type="domain" description="C-type lectin" evidence="3">
    <location>
        <begin position="246"/>
        <end position="342"/>
    </location>
</feature>
<evidence type="ECO:0008006" key="7">
    <source>
        <dbReference type="Google" id="ProtNLM"/>
    </source>
</evidence>
<keyword evidence="2" id="KW-1133">Transmembrane helix</keyword>
<dbReference type="Pfam" id="PF00059">
    <property type="entry name" value="Lectin_C"/>
    <property type="match status" value="1"/>
</dbReference>
<evidence type="ECO:0000313" key="5">
    <source>
        <dbReference type="EMBL" id="KUH59089.1"/>
    </source>
</evidence>
<feature type="compositionally biased region" description="Low complexity" evidence="1">
    <location>
        <begin position="146"/>
        <end position="158"/>
    </location>
</feature>
<name>A0A100YWQ1_TRASO</name>
<feature type="compositionally biased region" description="Polar residues" evidence="1">
    <location>
        <begin position="49"/>
        <end position="59"/>
    </location>
</feature>
<comment type="caution">
    <text evidence="5">The sequence shown here is derived from an EMBL/GenBank/DDBJ whole genome shotgun (WGS) entry which is preliminary data.</text>
</comment>
<dbReference type="Gene3D" id="3.30.10.20">
    <property type="match status" value="1"/>
</dbReference>
<dbReference type="AlphaFoldDB" id="A0A100YWQ1"/>
<dbReference type="CDD" id="cd06577">
    <property type="entry name" value="PASTA_pknB"/>
    <property type="match status" value="1"/>
</dbReference>
<dbReference type="SUPFAM" id="SSF56436">
    <property type="entry name" value="C-type lectin-like"/>
    <property type="match status" value="1"/>
</dbReference>
<accession>A0A100YWQ1</accession>
<evidence type="ECO:0000313" key="6">
    <source>
        <dbReference type="Proteomes" id="UP000054078"/>
    </source>
</evidence>
<evidence type="ECO:0000259" key="4">
    <source>
        <dbReference type="PROSITE" id="PS51178"/>
    </source>
</evidence>
<dbReference type="CDD" id="cd00037">
    <property type="entry name" value="CLECT"/>
    <property type="match status" value="1"/>
</dbReference>
<organism evidence="5 6">
    <name type="scientific">Tractidigestivibacter scatoligenes</name>
    <name type="common">Olsenella scatoligenes</name>
    <dbReference type="NCBI Taxonomy" id="1299998"/>
    <lineage>
        <taxon>Bacteria</taxon>
        <taxon>Bacillati</taxon>
        <taxon>Actinomycetota</taxon>
        <taxon>Coriobacteriia</taxon>
        <taxon>Coriobacteriales</taxon>
        <taxon>Atopobiaceae</taxon>
        <taxon>Tractidigestivibacter</taxon>
    </lineage>
</organism>
<feature type="transmembrane region" description="Helical" evidence="2">
    <location>
        <begin position="113"/>
        <end position="134"/>
    </location>
</feature>